<dbReference type="Gene3D" id="3.40.50.1820">
    <property type="entry name" value="alpha/beta hydrolase"/>
    <property type="match status" value="1"/>
</dbReference>
<name>A0A923LRX7_9FIRM</name>
<feature type="domain" description="AB hydrolase-1" evidence="1">
    <location>
        <begin position="62"/>
        <end position="306"/>
    </location>
</feature>
<dbReference type="PANTHER" id="PTHR46438">
    <property type="entry name" value="ALPHA/BETA-HYDROLASES SUPERFAMILY PROTEIN"/>
    <property type="match status" value="1"/>
</dbReference>
<dbReference type="PROSITE" id="PS51257">
    <property type="entry name" value="PROKAR_LIPOPROTEIN"/>
    <property type="match status" value="1"/>
</dbReference>
<comment type="caution">
    <text evidence="2">The sequence shown here is derived from an EMBL/GenBank/DDBJ whole genome shotgun (WGS) entry which is preliminary data.</text>
</comment>
<accession>A0A923LRX7</accession>
<organism evidence="2 3">
    <name type="scientific">Roseburia zhanii</name>
    <dbReference type="NCBI Taxonomy" id="2763064"/>
    <lineage>
        <taxon>Bacteria</taxon>
        <taxon>Bacillati</taxon>
        <taxon>Bacillota</taxon>
        <taxon>Clostridia</taxon>
        <taxon>Lachnospirales</taxon>
        <taxon>Lachnospiraceae</taxon>
        <taxon>Roseburia</taxon>
    </lineage>
</organism>
<gene>
    <name evidence="2" type="ORF">H8S17_13565</name>
</gene>
<dbReference type="Proteomes" id="UP000606720">
    <property type="component" value="Unassembled WGS sequence"/>
</dbReference>
<dbReference type="AlphaFoldDB" id="A0A923LRX7"/>
<dbReference type="InterPro" id="IPR029058">
    <property type="entry name" value="AB_hydrolase_fold"/>
</dbReference>
<dbReference type="RefSeq" id="WP_186867633.1">
    <property type="nucleotide sequence ID" value="NZ_JACOPH010000015.1"/>
</dbReference>
<evidence type="ECO:0000259" key="1">
    <source>
        <dbReference type="Pfam" id="PF12697"/>
    </source>
</evidence>
<protein>
    <submittedName>
        <fullName evidence="2">Alpha/beta fold hydrolase</fullName>
    </submittedName>
</protein>
<sequence length="316" mass="36302">MKKIIKHFFLLTGLATGCIYGINKFIDTTSGIKKLLSSNSGHFFEWRFGNIFYTKHGEGSPILLIHDLHPASSSIEWSKMIKKLSKQHTVYTIDLLGCGRSDKPGLTYTNYMFVQLITDFVKKVIEQKTDVIVTGDSCSFTLMAANMDDKIFDRIFLVSPPSLESLVKNPTKQTDFVKKVLELPIIGTFCYNLQMLEDKITDLFEQKYYRKKAFISANLKDSYYESAHLNHSNGRFLYGSILGNYTNINIIPALKKLENPIYILGSRDTQTSIRIIDSYVKYDENIETAYISNCNKLPQLEEPEKLYEIISMFYDE</sequence>
<dbReference type="SUPFAM" id="SSF53474">
    <property type="entry name" value="alpha/beta-Hydrolases"/>
    <property type="match status" value="1"/>
</dbReference>
<dbReference type="PANTHER" id="PTHR46438:SF2">
    <property type="entry name" value="ALPHA_BETA-HYDROLASES SUPERFAMILY PROTEIN"/>
    <property type="match status" value="1"/>
</dbReference>
<evidence type="ECO:0000313" key="3">
    <source>
        <dbReference type="Proteomes" id="UP000606720"/>
    </source>
</evidence>
<dbReference type="Pfam" id="PF12697">
    <property type="entry name" value="Abhydrolase_6"/>
    <property type="match status" value="1"/>
</dbReference>
<dbReference type="GO" id="GO:0016787">
    <property type="term" value="F:hydrolase activity"/>
    <property type="evidence" value="ECO:0007669"/>
    <property type="project" value="UniProtKB-KW"/>
</dbReference>
<dbReference type="InterPro" id="IPR000073">
    <property type="entry name" value="AB_hydrolase_1"/>
</dbReference>
<proteinExistence type="predicted"/>
<keyword evidence="2" id="KW-0378">Hydrolase</keyword>
<evidence type="ECO:0000313" key="2">
    <source>
        <dbReference type="EMBL" id="MBC5715215.1"/>
    </source>
</evidence>
<dbReference type="EMBL" id="JACOPH010000015">
    <property type="protein sequence ID" value="MBC5715215.1"/>
    <property type="molecule type" value="Genomic_DNA"/>
</dbReference>
<keyword evidence="3" id="KW-1185">Reference proteome</keyword>
<reference evidence="2" key="1">
    <citation type="submission" date="2020-08" db="EMBL/GenBank/DDBJ databases">
        <title>Genome public.</title>
        <authorList>
            <person name="Liu C."/>
            <person name="Sun Q."/>
        </authorList>
    </citation>
    <scope>NUCLEOTIDE SEQUENCE</scope>
    <source>
        <strain evidence="2">BX1005</strain>
    </source>
</reference>